<dbReference type="InterPro" id="IPR005303">
    <property type="entry name" value="MOCOS_middle"/>
</dbReference>
<evidence type="ECO:0000256" key="1">
    <source>
        <dbReference type="SAM" id="Phobius"/>
    </source>
</evidence>
<proteinExistence type="predicted"/>
<dbReference type="Pfam" id="PF03476">
    <property type="entry name" value="MOSC_N"/>
    <property type="match status" value="1"/>
</dbReference>
<keyword evidence="1" id="KW-1133">Transmembrane helix</keyword>
<dbReference type="EMBL" id="ML977319">
    <property type="protein sequence ID" value="KAF2117451.1"/>
    <property type="molecule type" value="Genomic_DNA"/>
</dbReference>
<dbReference type="OrthoDB" id="17255at2759"/>
<dbReference type="SUPFAM" id="SSF141673">
    <property type="entry name" value="MOSC N-terminal domain-like"/>
    <property type="match status" value="1"/>
</dbReference>
<dbReference type="AlphaFoldDB" id="A0A6A5ZGA8"/>
<keyword evidence="4" id="KW-1185">Reference proteome</keyword>
<protein>
    <submittedName>
        <fullName evidence="3">MOSC domain-containing protein</fullName>
    </submittedName>
</protein>
<sequence length="394" mass="44458">MTSDQLQWAAIAAALALGIGLLVYDLRSKKVETTEKADVKLKIEELWHYPIKGLGGIRIESGKIGPQGFEHDRTFCLEKIHRDPETKEIIVYETMYSGFNLQMVLFKQKIEEGKEGKTITITRVGPENANPERLTWTGSEHQIRIPLRPQVSDLKKIHLDLHGSATDAHDMGEEVADWFTKYLGFETHLVYIGNNSRVVLGSGAPNGTMAQAKRSPYTAPLRRLLPTPLAPQPETITFQDIGQYLVVTKESNDEVSSRLAEGLEMDITKFRPNIIVSGSPAPYDEDYWSQVVFPGDIKMEFGGTCWRCQAITVDYKTGKKAEGDEGMVWKKLAADRRVDKGWKYGPVFGKYSYTAKKDYGKKIRAGDEVRLTRRVKERPVFDWPLSKAVIQAFS</sequence>
<keyword evidence="1" id="KW-0472">Membrane</keyword>
<dbReference type="Proteomes" id="UP000799770">
    <property type="component" value="Unassembled WGS sequence"/>
</dbReference>
<dbReference type="InterPro" id="IPR011037">
    <property type="entry name" value="Pyrv_Knase-like_insert_dom_sf"/>
</dbReference>
<reference evidence="3" key="1">
    <citation type="journal article" date="2020" name="Stud. Mycol.">
        <title>101 Dothideomycetes genomes: a test case for predicting lifestyles and emergence of pathogens.</title>
        <authorList>
            <person name="Haridas S."/>
            <person name="Albert R."/>
            <person name="Binder M."/>
            <person name="Bloem J."/>
            <person name="Labutti K."/>
            <person name="Salamov A."/>
            <person name="Andreopoulos B."/>
            <person name="Baker S."/>
            <person name="Barry K."/>
            <person name="Bills G."/>
            <person name="Bluhm B."/>
            <person name="Cannon C."/>
            <person name="Castanera R."/>
            <person name="Culley D."/>
            <person name="Daum C."/>
            <person name="Ezra D."/>
            <person name="Gonzalez J."/>
            <person name="Henrissat B."/>
            <person name="Kuo A."/>
            <person name="Liang C."/>
            <person name="Lipzen A."/>
            <person name="Lutzoni F."/>
            <person name="Magnuson J."/>
            <person name="Mondo S."/>
            <person name="Nolan M."/>
            <person name="Ohm R."/>
            <person name="Pangilinan J."/>
            <person name="Park H.-J."/>
            <person name="Ramirez L."/>
            <person name="Alfaro M."/>
            <person name="Sun H."/>
            <person name="Tritt A."/>
            <person name="Yoshinaga Y."/>
            <person name="Zwiers L.-H."/>
            <person name="Turgeon B."/>
            <person name="Goodwin S."/>
            <person name="Spatafora J."/>
            <person name="Crous P."/>
            <person name="Grigoriev I."/>
        </authorList>
    </citation>
    <scope>NUCLEOTIDE SEQUENCE</scope>
    <source>
        <strain evidence="3">CBS 627.86</strain>
    </source>
</reference>
<evidence type="ECO:0000313" key="3">
    <source>
        <dbReference type="EMBL" id="KAF2117451.1"/>
    </source>
</evidence>
<accession>A0A6A5ZGA8</accession>
<name>A0A6A5ZGA8_9PLEO</name>
<gene>
    <name evidence="3" type="ORF">BDV96DRAFT_490161</name>
</gene>
<keyword evidence="1" id="KW-0812">Transmembrane</keyword>
<dbReference type="Pfam" id="PF03473">
    <property type="entry name" value="MOSC"/>
    <property type="match status" value="1"/>
</dbReference>
<dbReference type="SUPFAM" id="SSF50800">
    <property type="entry name" value="PK beta-barrel domain-like"/>
    <property type="match status" value="1"/>
</dbReference>
<evidence type="ECO:0000313" key="4">
    <source>
        <dbReference type="Proteomes" id="UP000799770"/>
    </source>
</evidence>
<dbReference type="GO" id="GO:0003824">
    <property type="term" value="F:catalytic activity"/>
    <property type="evidence" value="ECO:0007669"/>
    <property type="project" value="InterPro"/>
</dbReference>
<dbReference type="PROSITE" id="PS51340">
    <property type="entry name" value="MOSC"/>
    <property type="match status" value="1"/>
</dbReference>
<dbReference type="GO" id="GO:0030151">
    <property type="term" value="F:molybdenum ion binding"/>
    <property type="evidence" value="ECO:0007669"/>
    <property type="project" value="InterPro"/>
</dbReference>
<dbReference type="GO" id="GO:0030170">
    <property type="term" value="F:pyridoxal phosphate binding"/>
    <property type="evidence" value="ECO:0007669"/>
    <property type="project" value="InterPro"/>
</dbReference>
<dbReference type="InterPro" id="IPR005302">
    <property type="entry name" value="MoCF_Sase_C"/>
</dbReference>
<feature type="domain" description="MOSC" evidence="2">
    <location>
        <begin position="210"/>
        <end position="372"/>
    </location>
</feature>
<organism evidence="3 4">
    <name type="scientific">Lophiotrema nucula</name>
    <dbReference type="NCBI Taxonomy" id="690887"/>
    <lineage>
        <taxon>Eukaryota</taxon>
        <taxon>Fungi</taxon>
        <taxon>Dikarya</taxon>
        <taxon>Ascomycota</taxon>
        <taxon>Pezizomycotina</taxon>
        <taxon>Dothideomycetes</taxon>
        <taxon>Pleosporomycetidae</taxon>
        <taxon>Pleosporales</taxon>
        <taxon>Lophiotremataceae</taxon>
        <taxon>Lophiotrema</taxon>
    </lineage>
</organism>
<evidence type="ECO:0000259" key="2">
    <source>
        <dbReference type="PROSITE" id="PS51340"/>
    </source>
</evidence>
<feature type="transmembrane region" description="Helical" evidence="1">
    <location>
        <begin position="6"/>
        <end position="26"/>
    </location>
</feature>